<proteinExistence type="predicted"/>
<dbReference type="PROSITE" id="PS00018">
    <property type="entry name" value="EF_HAND_1"/>
    <property type="match status" value="1"/>
</dbReference>
<dbReference type="Pfam" id="PF13416">
    <property type="entry name" value="SBP_bac_8"/>
    <property type="match status" value="1"/>
</dbReference>
<dbReference type="Proteomes" id="UP001305702">
    <property type="component" value="Chromosome"/>
</dbReference>
<dbReference type="KEGG" id="paun:MJA45_17790"/>
<feature type="signal peptide" evidence="1">
    <location>
        <begin position="1"/>
        <end position="21"/>
    </location>
</feature>
<dbReference type="SUPFAM" id="SSF53850">
    <property type="entry name" value="Periplasmic binding protein-like II"/>
    <property type="match status" value="1"/>
</dbReference>
<feature type="chain" id="PRO_5041660371" evidence="1">
    <location>
        <begin position="22"/>
        <end position="484"/>
    </location>
</feature>
<evidence type="ECO:0000313" key="2">
    <source>
        <dbReference type="EMBL" id="WNQ09476.1"/>
    </source>
</evidence>
<dbReference type="PROSITE" id="PS51257">
    <property type="entry name" value="PROKAR_LIPOPROTEIN"/>
    <property type="match status" value="1"/>
</dbReference>
<accession>A0AA96RDJ1</accession>
<organism evidence="2 3">
    <name type="scientific">Paenibacillus aurantius</name>
    <dbReference type="NCBI Taxonomy" id="2918900"/>
    <lineage>
        <taxon>Bacteria</taxon>
        <taxon>Bacillati</taxon>
        <taxon>Bacillota</taxon>
        <taxon>Bacilli</taxon>
        <taxon>Bacillales</taxon>
        <taxon>Paenibacillaceae</taxon>
        <taxon>Paenibacillus</taxon>
    </lineage>
</organism>
<reference evidence="2 3" key="1">
    <citation type="submission" date="2022-02" db="EMBL/GenBank/DDBJ databases">
        <title>Paenibacillus sp. MBLB1776 Whole Genome Shotgun Sequencing.</title>
        <authorList>
            <person name="Hwang C.Y."/>
            <person name="Cho E.-S."/>
            <person name="Seo M.-J."/>
        </authorList>
    </citation>
    <scope>NUCLEOTIDE SEQUENCE [LARGE SCALE GENOMIC DNA]</scope>
    <source>
        <strain evidence="2 3">MBLB1776</strain>
    </source>
</reference>
<dbReference type="RefSeq" id="WP_315603248.1">
    <property type="nucleotide sequence ID" value="NZ_CP130318.1"/>
</dbReference>
<dbReference type="InterPro" id="IPR006059">
    <property type="entry name" value="SBP"/>
</dbReference>
<evidence type="ECO:0000256" key="1">
    <source>
        <dbReference type="SAM" id="SignalP"/>
    </source>
</evidence>
<keyword evidence="1" id="KW-0732">Signal</keyword>
<dbReference type="EMBL" id="CP130318">
    <property type="protein sequence ID" value="WNQ09476.1"/>
    <property type="molecule type" value="Genomic_DNA"/>
</dbReference>
<name>A0AA96RDJ1_9BACL</name>
<protein>
    <submittedName>
        <fullName evidence="2">Extracellular solute-binding protein</fullName>
    </submittedName>
</protein>
<sequence length="484" mass="53380">MKPNRTGRRPLILLGTALVLAAGAGCTASSPEASPGGPSGNGTELNVTVMLETQGDQTEIDAWNEIVRSYQEAHAGTRIKLQTMFFPGVEQHRTWVTTQLIGGTAPDVLTTRYIWDQEDLKKGLLLDLTPYYRKETAYSGGKTWEATFPKAVMAQLAGDQGTYASVPTFVNSVRVLYNKELFAKAGIQEVPKTWAQFMDAQAKLAAQKVTPFAFPNTKPGDYNYSWATRILTEELTVGLYDTLDVNKNGVIEINEYVKGVDQGILDIEKAPFRDVFGLLKDWSRYWAKGYNGLDFDSSTDLFLRGEAAMVMRTSGQSKVIYESKARTFEVGAFPLPYLTKETHPSASGKLMEIGGVPAGNLAIPKSIAQQKLEPALDFIAYVSSPPIQGLLGEKLFRTPATADAALPEKLKGFMFVGEQMKLNIYAGEVDKNVTEMNQKLGQLFLEGSKSLDSYVSELKKQMVDGAQQKMKENNWSKDNNYGIH</sequence>
<evidence type="ECO:0000313" key="3">
    <source>
        <dbReference type="Proteomes" id="UP001305702"/>
    </source>
</evidence>
<keyword evidence="3" id="KW-1185">Reference proteome</keyword>
<dbReference type="PANTHER" id="PTHR43649:SF12">
    <property type="entry name" value="DIACETYLCHITOBIOSE BINDING PROTEIN DASA"/>
    <property type="match status" value="1"/>
</dbReference>
<dbReference type="AlphaFoldDB" id="A0AA96RDJ1"/>
<gene>
    <name evidence="2" type="ORF">MJA45_17790</name>
</gene>
<dbReference type="InterPro" id="IPR018247">
    <property type="entry name" value="EF_Hand_1_Ca_BS"/>
</dbReference>
<dbReference type="Gene3D" id="3.40.190.10">
    <property type="entry name" value="Periplasmic binding protein-like II"/>
    <property type="match status" value="1"/>
</dbReference>
<dbReference type="InterPro" id="IPR050490">
    <property type="entry name" value="Bact_solute-bd_prot1"/>
</dbReference>
<dbReference type="PANTHER" id="PTHR43649">
    <property type="entry name" value="ARABINOSE-BINDING PROTEIN-RELATED"/>
    <property type="match status" value="1"/>
</dbReference>